<dbReference type="KEGG" id="bsen:DP114_04905"/>
<evidence type="ECO:0000259" key="1">
    <source>
        <dbReference type="Pfam" id="PF01471"/>
    </source>
</evidence>
<organism evidence="2 3">
    <name type="scientific">Brasilonema sennae CENA114</name>
    <dbReference type="NCBI Taxonomy" id="415709"/>
    <lineage>
        <taxon>Bacteria</taxon>
        <taxon>Bacillati</taxon>
        <taxon>Cyanobacteriota</taxon>
        <taxon>Cyanophyceae</taxon>
        <taxon>Nostocales</taxon>
        <taxon>Scytonemataceae</taxon>
        <taxon>Brasilonema</taxon>
        <taxon>Bromeliae group (in: Brasilonema)</taxon>
    </lineage>
</organism>
<dbReference type="Gene3D" id="1.10.101.10">
    <property type="entry name" value="PGBD-like superfamily/PGBD"/>
    <property type="match status" value="1"/>
</dbReference>
<dbReference type="Proteomes" id="UP000503129">
    <property type="component" value="Chromosome"/>
</dbReference>
<evidence type="ECO:0000313" key="3">
    <source>
        <dbReference type="Proteomes" id="UP000503129"/>
    </source>
</evidence>
<keyword evidence="3" id="KW-1185">Reference proteome</keyword>
<accession>A0A856MCB2</accession>
<feature type="domain" description="Peptidoglycan binding-like" evidence="1">
    <location>
        <begin position="19"/>
        <end position="77"/>
    </location>
</feature>
<name>A0A856MCB2_9CYAN</name>
<dbReference type="InterPro" id="IPR036365">
    <property type="entry name" value="PGBD-like_sf"/>
</dbReference>
<dbReference type="EMBL" id="CP030118">
    <property type="protein sequence ID" value="QDL07331.1"/>
    <property type="molecule type" value="Genomic_DNA"/>
</dbReference>
<reference evidence="2 3" key="1">
    <citation type="submission" date="2018-06" db="EMBL/GenBank/DDBJ databases">
        <title>Comparative genomics of Brasilonema spp. strains.</title>
        <authorList>
            <person name="Alvarenga D.O."/>
            <person name="Fiore M.F."/>
            <person name="Varani A.M."/>
        </authorList>
    </citation>
    <scope>NUCLEOTIDE SEQUENCE [LARGE SCALE GENOMIC DNA]</scope>
    <source>
        <strain evidence="2 3">CENA114</strain>
    </source>
</reference>
<dbReference type="RefSeq" id="WP_169265020.1">
    <property type="nucleotide sequence ID" value="NZ_CAWOXK010000001.1"/>
</dbReference>
<dbReference type="AlphaFoldDB" id="A0A856MCB2"/>
<protein>
    <submittedName>
        <fullName evidence="2">Peptidoglycan-binding protein</fullName>
    </submittedName>
</protein>
<sequence length="81" mass="8815">MSGQALGTVNMPKLSKNSQGEAVKILQLLLDNFHGYSIGVDGIFGSNTENAVKDFQNSRDFINDPPGVVGYQTWEALANRE</sequence>
<dbReference type="SUPFAM" id="SSF47090">
    <property type="entry name" value="PGBD-like"/>
    <property type="match status" value="1"/>
</dbReference>
<gene>
    <name evidence="2" type="ORF">DP114_04905</name>
</gene>
<evidence type="ECO:0000313" key="2">
    <source>
        <dbReference type="EMBL" id="QDL07331.1"/>
    </source>
</evidence>
<proteinExistence type="predicted"/>
<dbReference type="InterPro" id="IPR036366">
    <property type="entry name" value="PGBDSf"/>
</dbReference>
<dbReference type="InterPro" id="IPR002477">
    <property type="entry name" value="Peptidoglycan-bd-like"/>
</dbReference>
<dbReference type="Pfam" id="PF01471">
    <property type="entry name" value="PG_binding_1"/>
    <property type="match status" value="1"/>
</dbReference>